<gene>
    <name evidence="2" type="ORF">SAMN06297251_111111</name>
</gene>
<dbReference type="EMBL" id="FWXR01000011">
    <property type="protein sequence ID" value="SMC88512.1"/>
    <property type="molecule type" value="Genomic_DNA"/>
</dbReference>
<protein>
    <submittedName>
        <fullName evidence="2">Uncharacterized protein</fullName>
    </submittedName>
</protein>
<keyword evidence="1" id="KW-0732">Signal</keyword>
<dbReference type="Proteomes" id="UP000192656">
    <property type="component" value="Unassembled WGS sequence"/>
</dbReference>
<sequence>MRLAAALSALSALLFVSACASPSPEVRSAKWEDNAALITGPATEY</sequence>
<feature type="chain" id="PRO_5012732339" evidence="1">
    <location>
        <begin position="21"/>
        <end position="45"/>
    </location>
</feature>
<name>A0A1W2CUD4_9HYPH</name>
<feature type="signal peptide" evidence="1">
    <location>
        <begin position="1"/>
        <end position="20"/>
    </location>
</feature>
<dbReference type="RefSeq" id="WP_170923286.1">
    <property type="nucleotide sequence ID" value="NZ_FWXR01000011.1"/>
</dbReference>
<proteinExistence type="predicted"/>
<evidence type="ECO:0000313" key="2">
    <source>
        <dbReference type="EMBL" id="SMC88512.1"/>
    </source>
</evidence>
<dbReference type="AlphaFoldDB" id="A0A1W2CUD4"/>
<evidence type="ECO:0000256" key="1">
    <source>
        <dbReference type="SAM" id="SignalP"/>
    </source>
</evidence>
<keyword evidence="3" id="KW-1185">Reference proteome</keyword>
<reference evidence="2 3" key="1">
    <citation type="submission" date="2017-04" db="EMBL/GenBank/DDBJ databases">
        <authorList>
            <person name="Afonso C.L."/>
            <person name="Miller P.J."/>
            <person name="Scott M.A."/>
            <person name="Spackman E."/>
            <person name="Goraichik I."/>
            <person name="Dimitrov K.M."/>
            <person name="Suarez D.L."/>
            <person name="Swayne D.E."/>
        </authorList>
    </citation>
    <scope>NUCLEOTIDE SEQUENCE [LARGE SCALE GENOMIC DNA]</scope>
    <source>
        <strain evidence="2 3">CGMCC 1.10972</strain>
    </source>
</reference>
<accession>A0A1W2CUD4</accession>
<organism evidence="2 3">
    <name type="scientific">Fulvimarina manganoxydans</name>
    <dbReference type="NCBI Taxonomy" id="937218"/>
    <lineage>
        <taxon>Bacteria</taxon>
        <taxon>Pseudomonadati</taxon>
        <taxon>Pseudomonadota</taxon>
        <taxon>Alphaproteobacteria</taxon>
        <taxon>Hyphomicrobiales</taxon>
        <taxon>Aurantimonadaceae</taxon>
        <taxon>Fulvimarina</taxon>
    </lineage>
</organism>
<dbReference type="PROSITE" id="PS51257">
    <property type="entry name" value="PROKAR_LIPOPROTEIN"/>
    <property type="match status" value="1"/>
</dbReference>
<evidence type="ECO:0000313" key="3">
    <source>
        <dbReference type="Proteomes" id="UP000192656"/>
    </source>
</evidence>